<dbReference type="RefSeq" id="WP_075725480.1">
    <property type="nucleotide sequence ID" value="NZ_LTDM01000011.1"/>
</dbReference>
<reference evidence="1 2" key="1">
    <citation type="submission" date="2016-02" db="EMBL/GenBank/DDBJ databases">
        <title>Genome sequence of Tissierella creatinophila DSM 6911.</title>
        <authorList>
            <person name="Poehlein A."/>
            <person name="Daniel R."/>
        </authorList>
    </citation>
    <scope>NUCLEOTIDE SEQUENCE [LARGE SCALE GENOMIC DNA]</scope>
    <source>
        <strain evidence="1 2">DSM 6911</strain>
    </source>
</reference>
<keyword evidence="2" id="KW-1185">Reference proteome</keyword>
<dbReference type="OrthoDB" id="9927086at2"/>
<sequence length="73" mass="7929">MKDTLKKQLDTYKFDNSKHSKEALLDSLSSLKGATIGDRATSAVENAKEALNSTTSNKSKIVNSVEDVIKNLS</sequence>
<accession>A0A1U7M744</accession>
<comment type="caution">
    <text evidence="1">The sequence shown here is derived from an EMBL/GenBank/DDBJ whole genome shotgun (WGS) entry which is preliminary data.</text>
</comment>
<dbReference type="AlphaFoldDB" id="A0A1U7M744"/>
<evidence type="ECO:0000313" key="1">
    <source>
        <dbReference type="EMBL" id="OLS03154.1"/>
    </source>
</evidence>
<dbReference type="Proteomes" id="UP000186112">
    <property type="component" value="Unassembled WGS sequence"/>
</dbReference>
<dbReference type="EMBL" id="LTDM01000011">
    <property type="protein sequence ID" value="OLS03154.1"/>
    <property type="molecule type" value="Genomic_DNA"/>
</dbReference>
<gene>
    <name evidence="1" type="ORF">TICRE_08550</name>
</gene>
<protein>
    <submittedName>
        <fullName evidence="1">Uncharacterized protein</fullName>
    </submittedName>
</protein>
<evidence type="ECO:0000313" key="2">
    <source>
        <dbReference type="Proteomes" id="UP000186112"/>
    </source>
</evidence>
<organism evidence="1 2">
    <name type="scientific">Tissierella creatinophila DSM 6911</name>
    <dbReference type="NCBI Taxonomy" id="1123403"/>
    <lineage>
        <taxon>Bacteria</taxon>
        <taxon>Bacillati</taxon>
        <taxon>Bacillota</taxon>
        <taxon>Tissierellia</taxon>
        <taxon>Tissierellales</taxon>
        <taxon>Tissierellaceae</taxon>
        <taxon>Tissierella</taxon>
    </lineage>
</organism>
<proteinExistence type="predicted"/>
<name>A0A1U7M744_TISCR</name>